<dbReference type="GO" id="GO:0008168">
    <property type="term" value="F:methyltransferase activity"/>
    <property type="evidence" value="ECO:0007669"/>
    <property type="project" value="UniProtKB-KW"/>
</dbReference>
<keyword evidence="1" id="KW-0808">Transferase</keyword>
<sequence>MIDSQLRTSGVNEPFVLKRMAAVPREQFVPASSSGKAYMDRAIRLENGGWLPAPLVQGKMLEEANPSGIEHAIVVDGGSGYLAELLRPLVAELTVISPEEAVGTGRKGKGANLLVIDGAVEEIPAKLAGRLADGARVVTGLVGNGVTRVAVGRKTASGISLMPVFDTGIPQLHAFDTPKGWSF</sequence>
<dbReference type="AlphaFoldDB" id="A0A0H0XS87"/>
<evidence type="ECO:0000313" key="2">
    <source>
        <dbReference type="Proteomes" id="UP000053455"/>
    </source>
</evidence>
<keyword evidence="1" id="KW-0489">Methyltransferase</keyword>
<dbReference type="InterPro" id="IPR029063">
    <property type="entry name" value="SAM-dependent_MTases_sf"/>
</dbReference>
<dbReference type="Proteomes" id="UP000053455">
    <property type="component" value="Unassembled WGS sequence"/>
</dbReference>
<proteinExistence type="predicted"/>
<dbReference type="GO" id="GO:0032259">
    <property type="term" value="P:methylation"/>
    <property type="evidence" value="ECO:0007669"/>
    <property type="project" value="UniProtKB-KW"/>
</dbReference>
<reference evidence="1 2" key="1">
    <citation type="submission" date="2015-04" db="EMBL/GenBank/DDBJ databases">
        <title>The draft genome sequence of Erythrobacter marinus HWDM-33.</title>
        <authorList>
            <person name="Zhuang L."/>
            <person name="Liu Y."/>
            <person name="Shao Z."/>
        </authorList>
    </citation>
    <scope>NUCLEOTIDE SEQUENCE [LARGE SCALE GENOMIC DNA]</scope>
    <source>
        <strain evidence="1 2">HWDM-33</strain>
    </source>
</reference>
<accession>A0A0H0XS87</accession>
<organism evidence="1 2">
    <name type="scientific">Aurantiacibacter marinus</name>
    <dbReference type="NCBI Taxonomy" id="874156"/>
    <lineage>
        <taxon>Bacteria</taxon>
        <taxon>Pseudomonadati</taxon>
        <taxon>Pseudomonadota</taxon>
        <taxon>Alphaproteobacteria</taxon>
        <taxon>Sphingomonadales</taxon>
        <taxon>Erythrobacteraceae</taxon>
        <taxon>Aurantiacibacter</taxon>
    </lineage>
</organism>
<dbReference type="OrthoDB" id="9798496at2"/>
<evidence type="ECO:0000313" key="1">
    <source>
        <dbReference type="EMBL" id="KLI65229.1"/>
    </source>
</evidence>
<dbReference type="EMBL" id="LBHU01000001">
    <property type="protein sequence ID" value="KLI65229.1"/>
    <property type="molecule type" value="Genomic_DNA"/>
</dbReference>
<protein>
    <submittedName>
        <fullName evidence="1">Protein-L-isoaspartate O-methyltransferase</fullName>
    </submittedName>
</protein>
<dbReference type="STRING" id="874156.GCA_001021555_00450"/>
<name>A0A0H0XS87_9SPHN</name>
<dbReference type="Gene3D" id="3.40.50.150">
    <property type="entry name" value="Vaccinia Virus protein VP39"/>
    <property type="match status" value="1"/>
</dbReference>
<dbReference type="Pfam" id="PF01135">
    <property type="entry name" value="PCMT"/>
    <property type="match status" value="1"/>
</dbReference>
<gene>
    <name evidence="1" type="ORF">AAV99_04140</name>
</gene>
<comment type="caution">
    <text evidence="1">The sequence shown here is derived from an EMBL/GenBank/DDBJ whole genome shotgun (WGS) entry which is preliminary data.</text>
</comment>
<dbReference type="SUPFAM" id="SSF53335">
    <property type="entry name" value="S-adenosyl-L-methionine-dependent methyltransferases"/>
    <property type="match status" value="1"/>
</dbReference>
<dbReference type="PATRIC" id="fig|874156.12.peg.861"/>
<keyword evidence="2" id="KW-1185">Reference proteome</keyword>